<dbReference type="AlphaFoldDB" id="A0A7N0TDZ3"/>
<dbReference type="EnsemblPlants" id="Kaladp0034s0006.1.v1.1">
    <property type="protein sequence ID" value="Kaladp0034s0006.1.v1.1"/>
    <property type="gene ID" value="Kaladp0034s0006.v1.1"/>
</dbReference>
<dbReference type="OMA" id="VECLFWR"/>
<evidence type="ECO:0000313" key="2">
    <source>
        <dbReference type="Proteomes" id="UP000594263"/>
    </source>
</evidence>
<sequence>MKLVNPSNPILLLNRRHLYSSSSLLLLPKLKLHPHRLSVVIPKPQCPTRRIITSSLSPTVSTPLTFLLSLSLPENTFPTPINRPHLPIKSDNSGGVFTWHRAADTDSQGRLPNALRSRKPVAAVVLLGWLGAEPKHLRRYAELYNSLGIHAVTFVVPVSQVLWFDLGTRVERRIAQLAAELASWLAGPPDDDDRCLIFHTFSNTGWLVYGSILYLWKDRPELIRKIKGCIVDSGGDPELNPKVWAAGFSAAIFRKRSSLTKPSIQGVVANESNSEGDIEKVQGKESYILESMVVSMLENLFSFLFNLPDVNKRLITIITVLSEKPPSYPYLYLYSTADKVIPCSSVESFIKIQRAKGLDVGSFNFQSSPHVDHFRTFSDLYTSLLHNFLKKCFASPNEVILHTSTVPP</sequence>
<accession>A0A7N0TDZ3</accession>
<proteinExistence type="predicted"/>
<organism evidence="1 2">
    <name type="scientific">Kalanchoe fedtschenkoi</name>
    <name type="common">Lavender scallops</name>
    <name type="synonym">South American air plant</name>
    <dbReference type="NCBI Taxonomy" id="63787"/>
    <lineage>
        <taxon>Eukaryota</taxon>
        <taxon>Viridiplantae</taxon>
        <taxon>Streptophyta</taxon>
        <taxon>Embryophyta</taxon>
        <taxon>Tracheophyta</taxon>
        <taxon>Spermatophyta</taxon>
        <taxon>Magnoliopsida</taxon>
        <taxon>eudicotyledons</taxon>
        <taxon>Gunneridae</taxon>
        <taxon>Pentapetalae</taxon>
        <taxon>Saxifragales</taxon>
        <taxon>Crassulaceae</taxon>
        <taxon>Kalanchoe</taxon>
    </lineage>
</organism>
<dbReference type="InterPro" id="IPR029058">
    <property type="entry name" value="AB_hydrolase_fold"/>
</dbReference>
<evidence type="ECO:0000313" key="1">
    <source>
        <dbReference type="EnsemblPlants" id="Kaladp0034s0006.1.v1.1"/>
    </source>
</evidence>
<dbReference type="InterPro" id="IPR008547">
    <property type="entry name" value="DUF829_TMEM53"/>
</dbReference>
<keyword evidence="2" id="KW-1185">Reference proteome</keyword>
<protein>
    <recommendedName>
        <fullName evidence="3">Transmembrane protein 53</fullName>
    </recommendedName>
</protein>
<dbReference type="Pfam" id="PF05705">
    <property type="entry name" value="DUF829"/>
    <property type="match status" value="1"/>
</dbReference>
<dbReference type="PANTHER" id="PTHR12265">
    <property type="entry name" value="TRANSMEMBRANE PROTEIN 53"/>
    <property type="match status" value="1"/>
</dbReference>
<reference evidence="1" key="1">
    <citation type="submission" date="2021-01" db="UniProtKB">
        <authorList>
            <consortium name="EnsemblPlants"/>
        </authorList>
    </citation>
    <scope>IDENTIFICATION</scope>
</reference>
<dbReference type="SUPFAM" id="SSF53474">
    <property type="entry name" value="alpha/beta-Hydrolases"/>
    <property type="match status" value="1"/>
</dbReference>
<dbReference type="Gramene" id="Kaladp0034s0006.1.v1.1">
    <property type="protein sequence ID" value="Kaladp0034s0006.1.v1.1"/>
    <property type="gene ID" value="Kaladp0034s0006.v1.1"/>
</dbReference>
<evidence type="ECO:0008006" key="3">
    <source>
        <dbReference type="Google" id="ProtNLM"/>
    </source>
</evidence>
<dbReference type="PANTHER" id="PTHR12265:SF11">
    <property type="entry name" value="ALPHA_BETA-HYDROLASES SUPERFAMILY PROTEIN"/>
    <property type="match status" value="1"/>
</dbReference>
<name>A0A7N0TDZ3_KALFE</name>
<dbReference type="Proteomes" id="UP000594263">
    <property type="component" value="Unplaced"/>
</dbReference>